<evidence type="ECO:0000313" key="8">
    <source>
        <dbReference type="EMBL" id="KAF4370578.1"/>
    </source>
</evidence>
<dbReference type="EMBL" id="JAATIP010000117">
    <property type="protein sequence ID" value="KAF4370578.1"/>
    <property type="molecule type" value="Genomic_DNA"/>
</dbReference>
<dbReference type="GO" id="GO:0000139">
    <property type="term" value="C:Golgi membrane"/>
    <property type="evidence" value="ECO:0007669"/>
    <property type="project" value="UniProtKB-SubCell"/>
</dbReference>
<reference evidence="10 11" key="1">
    <citation type="journal article" date="2020" name="bioRxiv">
        <title>Sequence and annotation of 42 cannabis genomes reveals extensive copy number variation in cannabinoid synthesis and pathogen resistance genes.</title>
        <authorList>
            <person name="Mckernan K.J."/>
            <person name="Helbert Y."/>
            <person name="Kane L.T."/>
            <person name="Ebling H."/>
            <person name="Zhang L."/>
            <person name="Liu B."/>
            <person name="Eaton Z."/>
            <person name="Mclaughlin S."/>
            <person name="Kingan S."/>
            <person name="Baybayan P."/>
            <person name="Concepcion G."/>
            <person name="Jordan M."/>
            <person name="Riva A."/>
            <person name="Barbazuk W."/>
            <person name="Harkins T."/>
        </authorList>
    </citation>
    <scope>NUCLEOTIDE SEQUENCE [LARGE SCALE GENOMIC DNA]</scope>
    <source>
        <strain evidence="10 11">cv. Jamaican Lion 4</strain>
        <strain evidence="9">Father</strain>
        <strain evidence="8">Mother</strain>
        <tissue evidence="8">Leaf</tissue>
    </source>
</reference>
<evidence type="ECO:0000256" key="3">
    <source>
        <dbReference type="ARBA" id="ARBA00022676"/>
    </source>
</evidence>
<dbReference type="EMBL" id="JAATIQ010000017">
    <property type="protein sequence ID" value="KAF4400469.1"/>
    <property type="molecule type" value="Genomic_DNA"/>
</dbReference>
<keyword evidence="5" id="KW-0333">Golgi apparatus</keyword>
<keyword evidence="6" id="KW-0472">Membrane</keyword>
<keyword evidence="11" id="KW-1185">Reference proteome</keyword>
<protein>
    <recommendedName>
        <fullName evidence="7">Exostosin GT47 domain-containing protein</fullName>
    </recommendedName>
</protein>
<dbReference type="AlphaFoldDB" id="A0A7J6FIY8"/>
<keyword evidence="3" id="KW-0808">Transferase</keyword>
<dbReference type="PANTHER" id="PTHR11062">
    <property type="entry name" value="EXOSTOSIN HEPARAN SULFATE GLYCOSYLTRANSFERASE -RELATED"/>
    <property type="match status" value="1"/>
</dbReference>
<comment type="subcellular location">
    <subcellularLocation>
        <location evidence="1">Golgi apparatus membrane</location>
        <topology evidence="1">Single-pass type II membrane protein</topology>
    </subcellularLocation>
</comment>
<evidence type="ECO:0000313" key="11">
    <source>
        <dbReference type="Proteomes" id="UP000583929"/>
    </source>
</evidence>
<accession>A0A7J6FIY8</accession>
<dbReference type="InterPro" id="IPR004263">
    <property type="entry name" value="Exostosin"/>
</dbReference>
<dbReference type="PANTHER" id="PTHR11062:SF255">
    <property type="entry name" value="XYLOGLUCAN GALACTOSYLTRANSFERASE GT17-RELATED"/>
    <property type="match status" value="1"/>
</dbReference>
<dbReference type="GO" id="GO:0016757">
    <property type="term" value="F:glycosyltransferase activity"/>
    <property type="evidence" value="ECO:0007669"/>
    <property type="project" value="UniProtKB-KW"/>
</dbReference>
<evidence type="ECO:0000256" key="6">
    <source>
        <dbReference type="SAM" id="Phobius"/>
    </source>
</evidence>
<evidence type="ECO:0000256" key="4">
    <source>
        <dbReference type="ARBA" id="ARBA00022968"/>
    </source>
</evidence>
<keyword evidence="6" id="KW-1133">Transmembrane helix</keyword>
<evidence type="ECO:0000256" key="2">
    <source>
        <dbReference type="ARBA" id="ARBA00010271"/>
    </source>
</evidence>
<feature type="transmembrane region" description="Helical" evidence="6">
    <location>
        <begin position="50"/>
        <end position="71"/>
    </location>
</feature>
<evidence type="ECO:0000256" key="1">
    <source>
        <dbReference type="ARBA" id="ARBA00004323"/>
    </source>
</evidence>
<organism evidence="8 10">
    <name type="scientific">Cannabis sativa</name>
    <name type="common">Hemp</name>
    <name type="synonym">Marijuana</name>
    <dbReference type="NCBI Taxonomy" id="3483"/>
    <lineage>
        <taxon>Eukaryota</taxon>
        <taxon>Viridiplantae</taxon>
        <taxon>Streptophyta</taxon>
        <taxon>Embryophyta</taxon>
        <taxon>Tracheophyta</taxon>
        <taxon>Spermatophyta</taxon>
        <taxon>Magnoliopsida</taxon>
        <taxon>eudicotyledons</taxon>
        <taxon>Gunneridae</taxon>
        <taxon>Pentapetalae</taxon>
        <taxon>rosids</taxon>
        <taxon>fabids</taxon>
        <taxon>Rosales</taxon>
        <taxon>Cannabaceae</taxon>
        <taxon>Cannabis</taxon>
    </lineage>
</organism>
<name>A0A7J6FIY8_CANSA</name>
<evidence type="ECO:0000256" key="5">
    <source>
        <dbReference type="ARBA" id="ARBA00023034"/>
    </source>
</evidence>
<dbReference type="Pfam" id="PF03016">
    <property type="entry name" value="Exostosin_GT47"/>
    <property type="match status" value="1"/>
</dbReference>
<proteinExistence type="inferred from homology"/>
<dbReference type="Proteomes" id="UP000525078">
    <property type="component" value="Unassembled WGS sequence"/>
</dbReference>
<dbReference type="InterPro" id="IPR040911">
    <property type="entry name" value="Exostosin_GT47"/>
</dbReference>
<keyword evidence="6" id="KW-0812">Transmembrane</keyword>
<gene>
    <name evidence="8" type="ORF">F8388_020164</name>
    <name evidence="9" type="ORF">G4B88_023262</name>
</gene>
<evidence type="ECO:0000313" key="10">
    <source>
        <dbReference type="Proteomes" id="UP000525078"/>
    </source>
</evidence>
<evidence type="ECO:0000313" key="9">
    <source>
        <dbReference type="EMBL" id="KAF4400469.1"/>
    </source>
</evidence>
<comment type="caution">
    <text evidence="8">The sequence shown here is derived from an EMBL/GenBank/DDBJ whole genome shotgun (WGS) entry which is preliminary data.</text>
</comment>
<dbReference type="Proteomes" id="UP000583929">
    <property type="component" value="Unassembled WGS sequence"/>
</dbReference>
<evidence type="ECO:0000259" key="7">
    <source>
        <dbReference type="Pfam" id="PF03016"/>
    </source>
</evidence>
<keyword evidence="3" id="KW-0328">Glycosyltransferase</keyword>
<feature type="domain" description="Exostosin GT47" evidence="7">
    <location>
        <begin position="108"/>
        <end position="437"/>
    </location>
</feature>
<comment type="similarity">
    <text evidence="2">Belongs to the glycosyltransferase 47 family.</text>
</comment>
<sequence length="501" mass="57558">MFFRKQSPPASWTAEKKKNCYDNSKISKDQSPSVTFFITNTLNNNPRLKYIVFIILFLLAWFLLLSFRFPLTKNDNKILHPVEILTKNDNRFLRKQAELPWVQTCQNGNLSIYVYDLPPEFNIALLQRCRKLNVYTDMCPHVANRGLGRPITPLGSSSAPSSLTRPSWYATHQFIAEMIFHARVENHACRTWDPERATIFYVPFYGGLDASSKFRETNLTERDALSVQLVDFLQQKPWWKRNHGKDHFLALGRTAWDFMRNTKGNDFGANCLLNLPAVKNMTVLTVERQPWQGSNQHGIPYPSYFHPSTWQEVLTWQEKVRNSKRPHLFSFIGGPRKGLEKAAIRDELITQCAGSTRCELLKCGSKCHDPAHVIGLMSRSVFCLQAPGDSFTRRSTFDSVLAGCIPVFFSQHTAYSQYRWFLPEDTSEYSVFFDEKSEDSRRIEEELAKIPGERVERMREKVIGLIPRLTYTHPNATGTGFEDAVDVALAALANHVQFKLA</sequence>
<keyword evidence="4" id="KW-0735">Signal-anchor</keyword>